<dbReference type="FunFam" id="3.40.1160.10:FF:000018">
    <property type="entry name" value="Glutamate 5-kinase"/>
    <property type="match status" value="1"/>
</dbReference>
<reference evidence="10 11" key="2">
    <citation type="journal article" date="2016" name="Int. J. Syst. Evol. Microbiol.">
        <title>Bacillus gobiensis sp. nov., isolated from a soil sample.</title>
        <authorList>
            <person name="Liu B."/>
            <person name="Liu G.H."/>
            <person name="Cetin S."/>
            <person name="Schumann P."/>
            <person name="Pan Z.Z."/>
            <person name="Chen Q.Q."/>
        </authorList>
    </citation>
    <scope>NUCLEOTIDE SEQUENCE [LARGE SCALE GENOMIC DNA]</scope>
    <source>
        <strain evidence="10 11">FJAT-4402</strain>
    </source>
</reference>
<dbReference type="InterPro" id="IPR019797">
    <property type="entry name" value="Glutamate_5-kinase_CS"/>
</dbReference>
<dbReference type="STRING" id="1441095.AM592_03930"/>
<dbReference type="AlphaFoldDB" id="A0A0M5JMM2"/>
<dbReference type="EC" id="2.7.2.11" evidence="8"/>
<evidence type="ECO:0000256" key="6">
    <source>
        <dbReference type="ARBA" id="ARBA00022777"/>
    </source>
</evidence>
<feature type="binding site" evidence="8">
    <location>
        <position position="9"/>
    </location>
    <ligand>
        <name>ATP</name>
        <dbReference type="ChEBI" id="CHEBI:30616"/>
    </ligand>
</feature>
<dbReference type="InterPro" id="IPR001048">
    <property type="entry name" value="Asp/Glu/Uridylate_kinase"/>
</dbReference>
<dbReference type="InterPro" id="IPR015947">
    <property type="entry name" value="PUA-like_sf"/>
</dbReference>
<evidence type="ECO:0000256" key="2">
    <source>
        <dbReference type="ARBA" id="ARBA00022605"/>
    </source>
</evidence>
<dbReference type="PANTHER" id="PTHR43654">
    <property type="entry name" value="GLUTAMATE 5-KINASE"/>
    <property type="match status" value="1"/>
</dbReference>
<dbReference type="SUPFAM" id="SSF88697">
    <property type="entry name" value="PUA domain-like"/>
    <property type="match status" value="1"/>
</dbReference>
<comment type="subcellular location">
    <subcellularLocation>
        <location evidence="8">Cytoplasm</location>
    </subcellularLocation>
</comment>
<dbReference type="PATRIC" id="fig|1441095.3.peg.864"/>
<evidence type="ECO:0000256" key="8">
    <source>
        <dbReference type="HAMAP-Rule" id="MF_00456"/>
    </source>
</evidence>
<dbReference type="HAMAP" id="MF_00456">
    <property type="entry name" value="ProB"/>
    <property type="match status" value="1"/>
</dbReference>
<keyword evidence="4 8" id="KW-0808">Transferase</keyword>
<name>A0A0M5JMM2_9BACI</name>
<evidence type="ECO:0000256" key="1">
    <source>
        <dbReference type="ARBA" id="ARBA00022490"/>
    </source>
</evidence>
<dbReference type="CDD" id="cd21157">
    <property type="entry name" value="PUA_G5K"/>
    <property type="match status" value="1"/>
</dbReference>
<organism evidence="10 11">
    <name type="scientific">Bacillus gobiensis</name>
    <dbReference type="NCBI Taxonomy" id="1441095"/>
    <lineage>
        <taxon>Bacteria</taxon>
        <taxon>Bacillati</taxon>
        <taxon>Bacillota</taxon>
        <taxon>Bacilli</taxon>
        <taxon>Bacillales</taxon>
        <taxon>Bacillaceae</taxon>
        <taxon>Bacillus</taxon>
    </lineage>
</organism>
<dbReference type="Gene3D" id="2.30.130.10">
    <property type="entry name" value="PUA domain"/>
    <property type="match status" value="1"/>
</dbReference>
<keyword evidence="3 8" id="KW-0641">Proline biosynthesis</keyword>
<dbReference type="GO" id="GO:0055129">
    <property type="term" value="P:L-proline biosynthetic process"/>
    <property type="evidence" value="ECO:0007669"/>
    <property type="project" value="UniProtKB-UniRule"/>
</dbReference>
<evidence type="ECO:0000256" key="5">
    <source>
        <dbReference type="ARBA" id="ARBA00022741"/>
    </source>
</evidence>
<dbReference type="InterPro" id="IPR036393">
    <property type="entry name" value="AceGlu_kinase-like_sf"/>
</dbReference>
<dbReference type="PRINTS" id="PR00474">
    <property type="entry name" value="GLU5KINASE"/>
</dbReference>
<dbReference type="Pfam" id="PF00696">
    <property type="entry name" value="AA_kinase"/>
    <property type="match status" value="1"/>
</dbReference>
<evidence type="ECO:0000256" key="3">
    <source>
        <dbReference type="ARBA" id="ARBA00022650"/>
    </source>
</evidence>
<keyword evidence="6 8" id="KW-0418">Kinase</keyword>
<dbReference type="PIRSF" id="PIRSF000729">
    <property type="entry name" value="GK"/>
    <property type="match status" value="1"/>
</dbReference>
<feature type="binding site" evidence="8">
    <location>
        <position position="49"/>
    </location>
    <ligand>
        <name>substrate</name>
    </ligand>
</feature>
<dbReference type="RefSeq" id="WP_053605972.1">
    <property type="nucleotide sequence ID" value="NZ_CP012600.1"/>
</dbReference>
<keyword evidence="1 8" id="KW-0963">Cytoplasm</keyword>
<dbReference type="SMART" id="SM00359">
    <property type="entry name" value="PUA"/>
    <property type="match status" value="1"/>
</dbReference>
<dbReference type="InterPro" id="IPR041739">
    <property type="entry name" value="G5K_ProB"/>
</dbReference>
<dbReference type="SUPFAM" id="SSF53633">
    <property type="entry name" value="Carbamate kinase-like"/>
    <property type="match status" value="1"/>
</dbReference>
<evidence type="ECO:0000256" key="7">
    <source>
        <dbReference type="ARBA" id="ARBA00022840"/>
    </source>
</evidence>
<dbReference type="Proteomes" id="UP000067625">
    <property type="component" value="Chromosome"/>
</dbReference>
<dbReference type="InterPro" id="IPR036974">
    <property type="entry name" value="PUA_sf"/>
</dbReference>
<feature type="domain" description="PUA" evidence="9">
    <location>
        <begin position="277"/>
        <end position="350"/>
    </location>
</feature>
<keyword evidence="5 8" id="KW-0547">Nucleotide-binding</keyword>
<keyword evidence="11" id="KW-1185">Reference proteome</keyword>
<feature type="binding site" evidence="8">
    <location>
        <position position="148"/>
    </location>
    <ligand>
        <name>substrate</name>
    </ligand>
</feature>
<comment type="pathway">
    <text evidence="8">Amino-acid biosynthesis; L-proline biosynthesis; L-glutamate 5-semialdehyde from L-glutamate: step 1/2.</text>
</comment>
<dbReference type="GO" id="GO:0005829">
    <property type="term" value="C:cytosol"/>
    <property type="evidence" value="ECO:0007669"/>
    <property type="project" value="TreeGrafter"/>
</dbReference>
<evidence type="ECO:0000313" key="11">
    <source>
        <dbReference type="Proteomes" id="UP000067625"/>
    </source>
</evidence>
<dbReference type="Gene3D" id="3.40.1160.10">
    <property type="entry name" value="Acetylglutamate kinase-like"/>
    <property type="match status" value="1"/>
</dbReference>
<keyword evidence="2 8" id="KW-0028">Amino-acid biosynthesis</keyword>
<keyword evidence="7 8" id="KW-0067">ATP-binding</keyword>
<feature type="binding site" evidence="8">
    <location>
        <begin position="210"/>
        <end position="216"/>
    </location>
    <ligand>
        <name>ATP</name>
        <dbReference type="ChEBI" id="CHEBI:30616"/>
    </ligand>
</feature>
<gene>
    <name evidence="8" type="primary">proB</name>
    <name evidence="10" type="ORF">AM592_03930</name>
</gene>
<protein>
    <recommendedName>
        <fullName evidence="8">Glutamate 5-kinase</fullName>
        <ecNumber evidence="8">2.7.2.11</ecNumber>
    </recommendedName>
    <alternativeName>
        <fullName evidence="8">Gamma-glutamyl kinase</fullName>
        <shortName evidence="8">GK</shortName>
    </alternativeName>
</protein>
<dbReference type="PANTHER" id="PTHR43654:SF1">
    <property type="entry name" value="ISOPENTENYL PHOSPHATE KINASE"/>
    <property type="match status" value="1"/>
</dbReference>
<dbReference type="InterPro" id="IPR001057">
    <property type="entry name" value="Glu/AcGlu_kinase"/>
</dbReference>
<dbReference type="NCBIfam" id="TIGR01027">
    <property type="entry name" value="proB"/>
    <property type="match status" value="1"/>
</dbReference>
<accession>A0A0M5JMM2</accession>
<comment type="similarity">
    <text evidence="8">Belongs to the glutamate 5-kinase family.</text>
</comment>
<dbReference type="Pfam" id="PF01472">
    <property type="entry name" value="PUA"/>
    <property type="match status" value="1"/>
</dbReference>
<evidence type="ECO:0000259" key="9">
    <source>
        <dbReference type="SMART" id="SM00359"/>
    </source>
</evidence>
<dbReference type="OrthoDB" id="9804434at2"/>
<dbReference type="EMBL" id="CP012600">
    <property type="protein sequence ID" value="ALC84089.1"/>
    <property type="molecule type" value="Genomic_DNA"/>
</dbReference>
<evidence type="ECO:0000313" key="10">
    <source>
        <dbReference type="EMBL" id="ALC84089.1"/>
    </source>
</evidence>
<dbReference type="GO" id="GO:0005524">
    <property type="term" value="F:ATP binding"/>
    <property type="evidence" value="ECO:0007669"/>
    <property type="project" value="UniProtKB-KW"/>
</dbReference>
<dbReference type="PROSITE" id="PS00902">
    <property type="entry name" value="GLUTAMATE_5_KINASE"/>
    <property type="match status" value="1"/>
</dbReference>
<dbReference type="PROSITE" id="PS50890">
    <property type="entry name" value="PUA"/>
    <property type="match status" value="1"/>
</dbReference>
<sequence>MKRQRIVIKVGSSSLTDSKGYIDEEKIKDHVKAISYLKKMGHEVIFISSGAVASGFVQLGYPSMPVTLKGRQAAAAVGQSLLMQQYIKHFCLKDTVPAQILLTRNDFVKRDRYRNAYFTINELLERGIVPIINENDSVSVQELTFGDNDMLSALVSGLIHAEQLIILTDINGIYDGNPKSNPNAKRFDFLGEITDELAATISSSGSKVGTGGMKSKILAAKTALSLGVKVFIGDGEGEEKLSDILLGKGDGTYIGEPDLTSINNLKQWIAFHSPISGRIMIDHGAESALRSQGKSLLPAGVVEVIGHFPRGAVVEVSGAGGIIGKGQTVYSSEELLKMRGKKTFEIEEIGTAGKPEVIHRNYWVNLIDGEVK</sequence>
<dbReference type="InterPro" id="IPR011529">
    <property type="entry name" value="Glu_5kinase"/>
</dbReference>
<comment type="function">
    <text evidence="8">Catalyzes the transfer of a phosphate group to glutamate to form L-glutamate 5-phosphate.</text>
</comment>
<dbReference type="GO" id="GO:0003723">
    <property type="term" value="F:RNA binding"/>
    <property type="evidence" value="ECO:0007669"/>
    <property type="project" value="InterPro"/>
</dbReference>
<comment type="catalytic activity">
    <reaction evidence="8">
        <text>L-glutamate + ATP = L-glutamyl 5-phosphate + ADP</text>
        <dbReference type="Rhea" id="RHEA:14877"/>
        <dbReference type="ChEBI" id="CHEBI:29985"/>
        <dbReference type="ChEBI" id="CHEBI:30616"/>
        <dbReference type="ChEBI" id="CHEBI:58274"/>
        <dbReference type="ChEBI" id="CHEBI:456216"/>
        <dbReference type="EC" id="2.7.2.11"/>
    </reaction>
</comment>
<feature type="binding site" evidence="8">
    <location>
        <position position="136"/>
    </location>
    <ligand>
        <name>substrate</name>
    </ligand>
</feature>
<dbReference type="InterPro" id="IPR005715">
    <property type="entry name" value="Glu_5kinase/COase_Synthase"/>
</dbReference>
<dbReference type="InterPro" id="IPR002478">
    <property type="entry name" value="PUA"/>
</dbReference>
<reference evidence="11" key="1">
    <citation type="submission" date="2015-08" db="EMBL/GenBank/DDBJ databases">
        <title>Genome sequencing project for genomic taxonomy and phylogenomics of Bacillus-like bacteria.</title>
        <authorList>
            <person name="Liu B."/>
            <person name="Wang J."/>
            <person name="Zhu Y."/>
            <person name="Liu G."/>
            <person name="Chen Q."/>
            <person name="Chen Z."/>
            <person name="Lan J."/>
            <person name="Che J."/>
            <person name="Ge C."/>
            <person name="Shi H."/>
            <person name="Pan Z."/>
            <person name="Liu X."/>
        </authorList>
    </citation>
    <scope>NUCLEOTIDE SEQUENCE [LARGE SCALE GENOMIC DNA]</scope>
    <source>
        <strain evidence="11">FJAT-4402</strain>
    </source>
</reference>
<feature type="binding site" evidence="8">
    <location>
        <begin position="168"/>
        <end position="169"/>
    </location>
    <ligand>
        <name>ATP</name>
        <dbReference type="ChEBI" id="CHEBI:30616"/>
    </ligand>
</feature>
<proteinExistence type="inferred from homology"/>
<dbReference type="GO" id="GO:0004349">
    <property type="term" value="F:glutamate 5-kinase activity"/>
    <property type="evidence" value="ECO:0007669"/>
    <property type="project" value="UniProtKB-UniRule"/>
</dbReference>
<dbReference type="CDD" id="cd04242">
    <property type="entry name" value="AAK_G5K_ProB"/>
    <property type="match status" value="1"/>
</dbReference>
<evidence type="ECO:0000256" key="4">
    <source>
        <dbReference type="ARBA" id="ARBA00022679"/>
    </source>
</evidence>
<dbReference type="UniPathway" id="UPA00098">
    <property type="reaction ID" value="UER00359"/>
</dbReference>